<evidence type="ECO:0008006" key="3">
    <source>
        <dbReference type="Google" id="ProtNLM"/>
    </source>
</evidence>
<evidence type="ECO:0000313" key="2">
    <source>
        <dbReference type="Proteomes" id="UP000176303"/>
    </source>
</evidence>
<comment type="caution">
    <text evidence="1">The sequence shown here is derived from an EMBL/GenBank/DDBJ whole genome shotgun (WGS) entry which is preliminary data.</text>
</comment>
<accession>A0A1F7U772</accession>
<protein>
    <recommendedName>
        <fullName evidence="3">DUF721 domain-containing protein</fullName>
    </recommendedName>
</protein>
<dbReference type="Proteomes" id="UP000176303">
    <property type="component" value="Unassembled WGS sequence"/>
</dbReference>
<name>A0A1F7U772_9BACT</name>
<dbReference type="STRING" id="1802391.A3D72_02100"/>
<sequence length="110" mass="12193">MAWTGIKKVLGSTIRLHKIAGSLEAVRIVEAANRFFGARFDDSTQRLVRAVSFSQGILTVACRSPVYAEEVKLSLSELQTELKKINPPVELARLKFVFADDMLNDAQSVL</sequence>
<gene>
    <name evidence="1" type="ORF">A3D72_02100</name>
</gene>
<proteinExistence type="predicted"/>
<evidence type="ECO:0000313" key="1">
    <source>
        <dbReference type="EMBL" id="OGL73688.1"/>
    </source>
</evidence>
<dbReference type="EMBL" id="MGDZ01000023">
    <property type="protein sequence ID" value="OGL73688.1"/>
    <property type="molecule type" value="Genomic_DNA"/>
</dbReference>
<dbReference type="AlphaFoldDB" id="A0A1F7U772"/>
<organism evidence="1 2">
    <name type="scientific">Candidatus Uhrbacteria bacterium RIFCSPHIGHO2_02_FULL_57_19</name>
    <dbReference type="NCBI Taxonomy" id="1802391"/>
    <lineage>
        <taxon>Bacteria</taxon>
        <taxon>Candidatus Uhriibacteriota</taxon>
    </lineage>
</organism>
<reference evidence="1 2" key="1">
    <citation type="journal article" date="2016" name="Nat. Commun.">
        <title>Thousands of microbial genomes shed light on interconnected biogeochemical processes in an aquifer system.</title>
        <authorList>
            <person name="Anantharaman K."/>
            <person name="Brown C.T."/>
            <person name="Hug L.A."/>
            <person name="Sharon I."/>
            <person name="Castelle C.J."/>
            <person name="Probst A.J."/>
            <person name="Thomas B.C."/>
            <person name="Singh A."/>
            <person name="Wilkins M.J."/>
            <person name="Karaoz U."/>
            <person name="Brodie E.L."/>
            <person name="Williams K.H."/>
            <person name="Hubbard S.S."/>
            <person name="Banfield J.F."/>
        </authorList>
    </citation>
    <scope>NUCLEOTIDE SEQUENCE [LARGE SCALE GENOMIC DNA]</scope>
</reference>